<reference evidence="2 3" key="1">
    <citation type="submission" date="2020-12" db="EMBL/GenBank/DDBJ databases">
        <title>Metabolic potential, ecology and presence of endohyphal bacteria is reflected in genomic diversity of Mucoromycotina.</title>
        <authorList>
            <person name="Muszewska A."/>
            <person name="Okrasinska A."/>
            <person name="Steczkiewicz K."/>
            <person name="Drgas O."/>
            <person name="Orlowska M."/>
            <person name="Perlinska-Lenart U."/>
            <person name="Aleksandrzak-Piekarczyk T."/>
            <person name="Szatraj K."/>
            <person name="Zielenkiewicz U."/>
            <person name="Pilsyk S."/>
            <person name="Malc E."/>
            <person name="Mieczkowski P."/>
            <person name="Kruszewska J.S."/>
            <person name="Biernat P."/>
            <person name="Pawlowska J."/>
        </authorList>
    </citation>
    <scope>NUCLEOTIDE SEQUENCE [LARGE SCALE GENOMIC DNA]</scope>
    <source>
        <strain evidence="2 3">CBS 142.35</strain>
    </source>
</reference>
<protein>
    <submittedName>
        <fullName evidence="2">Uncharacterized protein</fullName>
    </submittedName>
</protein>
<evidence type="ECO:0000313" key="2">
    <source>
        <dbReference type="EMBL" id="KAG2203815.1"/>
    </source>
</evidence>
<name>A0A8H7R4N3_9FUNG</name>
<gene>
    <name evidence="2" type="ORF">INT45_001096</name>
</gene>
<keyword evidence="3" id="KW-1185">Reference proteome</keyword>
<feature type="region of interest" description="Disordered" evidence="1">
    <location>
        <begin position="57"/>
        <end position="91"/>
    </location>
</feature>
<organism evidence="2 3">
    <name type="scientific">Circinella minor</name>
    <dbReference type="NCBI Taxonomy" id="1195481"/>
    <lineage>
        <taxon>Eukaryota</taxon>
        <taxon>Fungi</taxon>
        <taxon>Fungi incertae sedis</taxon>
        <taxon>Mucoromycota</taxon>
        <taxon>Mucoromycotina</taxon>
        <taxon>Mucoromycetes</taxon>
        <taxon>Mucorales</taxon>
        <taxon>Lichtheimiaceae</taxon>
        <taxon>Circinella</taxon>
    </lineage>
</organism>
<proteinExistence type="predicted"/>
<feature type="compositionally biased region" description="Acidic residues" evidence="1">
    <location>
        <begin position="57"/>
        <end position="79"/>
    </location>
</feature>
<dbReference type="OrthoDB" id="2267587at2759"/>
<accession>A0A8H7R4N3</accession>
<dbReference type="EMBL" id="JAEPRB010001486">
    <property type="protein sequence ID" value="KAG2203815.1"/>
    <property type="molecule type" value="Genomic_DNA"/>
</dbReference>
<evidence type="ECO:0000313" key="3">
    <source>
        <dbReference type="Proteomes" id="UP000646827"/>
    </source>
</evidence>
<evidence type="ECO:0000256" key="1">
    <source>
        <dbReference type="SAM" id="MobiDB-lite"/>
    </source>
</evidence>
<sequence>MAKLAVNEKCSMIIKGILYLNIDIRQVPFETIVRIPDLCTSQSVDIVLIRDIVEETEENEQADECEDEQNEVDYEEDKDSSDHNITSILQDNSPSYQQNVNAFDIELNSQMYGNQEFPSLPQQPQQAEPIRLCILKYVFHLMDQIKVPRRHGLANDFSHKLRDALFIVDEDDKRRVEAVLEQKETTWDDKLIKNPGWIFRRVKHKNF</sequence>
<comment type="caution">
    <text evidence="2">The sequence shown here is derived from an EMBL/GenBank/DDBJ whole genome shotgun (WGS) entry which is preliminary data.</text>
</comment>
<dbReference type="Proteomes" id="UP000646827">
    <property type="component" value="Unassembled WGS sequence"/>
</dbReference>
<dbReference type="AlphaFoldDB" id="A0A8H7R4N3"/>